<feature type="transmembrane region" description="Helical" evidence="1">
    <location>
        <begin position="17"/>
        <end position="37"/>
    </location>
</feature>
<evidence type="ECO:0000256" key="1">
    <source>
        <dbReference type="SAM" id="Phobius"/>
    </source>
</evidence>
<sequence>MNTISTVELKRPNWQTAVMFALGFWLSASLLLDWVIMPSLYLSGMMSQAGFATAGYVIFWNFNRIELLSAAVVLTGILALRKTQSSWSSNGVIFSVMLLAIVLLETYFLTPQMCAVGTHLNLFEAASTIPAQMNVLHGSYFLLEVVKLITGGALLSWCWRQQQV</sequence>
<dbReference type="RefSeq" id="WP_281485550.1">
    <property type="nucleotide sequence ID" value="NZ_CP124543.1"/>
</dbReference>
<evidence type="ECO:0000313" key="3">
    <source>
        <dbReference type="Proteomes" id="UP001223520"/>
    </source>
</evidence>
<gene>
    <name evidence="2" type="ORF">QI031_13005</name>
</gene>
<dbReference type="Proteomes" id="UP001223520">
    <property type="component" value="Chromosome"/>
</dbReference>
<proteinExistence type="predicted"/>
<keyword evidence="1" id="KW-0812">Transmembrane</keyword>
<feature type="transmembrane region" description="Helical" evidence="1">
    <location>
        <begin position="140"/>
        <end position="159"/>
    </location>
</feature>
<keyword evidence="1" id="KW-1133">Transmembrane helix</keyword>
<organism evidence="2 3">
    <name type="scientific">Halotia branconii CENA392</name>
    <dbReference type="NCBI Taxonomy" id="1539056"/>
    <lineage>
        <taxon>Bacteria</taxon>
        <taxon>Bacillati</taxon>
        <taxon>Cyanobacteriota</taxon>
        <taxon>Cyanophyceae</taxon>
        <taxon>Nostocales</taxon>
        <taxon>Nodulariaceae</taxon>
        <taxon>Halotia</taxon>
    </lineage>
</organism>
<reference evidence="2 3" key="1">
    <citation type="journal article" date="2023" name="Limnol Oceanogr Lett">
        <title>Environmental adaptations by the intertidal Antarctic cyanobacterium Halotia branconii CENA392 as revealed using long-read genome sequencing.</title>
        <authorList>
            <person name="Dextro R.B."/>
            <person name="Delbaje E."/>
            <person name="Freitas P.N.N."/>
            <person name="Geraldes V."/>
            <person name="Pinto E."/>
            <person name="Long P.F."/>
            <person name="Fiore M.F."/>
        </authorList>
    </citation>
    <scope>NUCLEOTIDE SEQUENCE [LARGE SCALE GENOMIC DNA]</scope>
    <source>
        <strain evidence="2 3">CENA392</strain>
    </source>
</reference>
<evidence type="ECO:0008006" key="4">
    <source>
        <dbReference type="Google" id="ProtNLM"/>
    </source>
</evidence>
<name>A0AAJ6NX31_9CYAN</name>
<feature type="transmembrane region" description="Helical" evidence="1">
    <location>
        <begin position="57"/>
        <end position="80"/>
    </location>
</feature>
<accession>A0AAJ6NX31</accession>
<keyword evidence="1" id="KW-0472">Membrane</keyword>
<evidence type="ECO:0000313" key="2">
    <source>
        <dbReference type="EMBL" id="WGV28324.1"/>
    </source>
</evidence>
<feature type="transmembrane region" description="Helical" evidence="1">
    <location>
        <begin position="92"/>
        <end position="110"/>
    </location>
</feature>
<protein>
    <recommendedName>
        <fullName evidence="4">DUF4149 domain-containing protein</fullName>
    </recommendedName>
</protein>
<dbReference type="AlphaFoldDB" id="A0AAJ6NX31"/>
<dbReference type="KEGG" id="hbq:QI031_13005"/>
<dbReference type="EMBL" id="CP124543">
    <property type="protein sequence ID" value="WGV28324.1"/>
    <property type="molecule type" value="Genomic_DNA"/>
</dbReference>
<keyword evidence="3" id="KW-1185">Reference proteome</keyword>